<feature type="non-terminal residue" evidence="1">
    <location>
        <position position="202"/>
    </location>
</feature>
<dbReference type="GO" id="GO:0005543">
    <property type="term" value="F:phospholipid binding"/>
    <property type="evidence" value="ECO:0007669"/>
    <property type="project" value="InterPro"/>
</dbReference>
<protein>
    <recommendedName>
        <fullName evidence="3">IMD domain-containing protein</fullName>
    </recommendedName>
</protein>
<dbReference type="InterPro" id="IPR027267">
    <property type="entry name" value="AH/BAR_dom_sf"/>
</dbReference>
<dbReference type="Gene3D" id="1.20.1270.60">
    <property type="entry name" value="Arfaptin homology (AH) domain/BAR domain"/>
    <property type="match status" value="1"/>
</dbReference>
<name>A0A1Y2FGW6_PROLT</name>
<dbReference type="EMBL" id="MCFI01000008">
    <property type="protein sequence ID" value="ORY83180.1"/>
    <property type="molecule type" value="Genomic_DNA"/>
</dbReference>
<dbReference type="STRING" id="56484.A0A1Y2FGW6"/>
<evidence type="ECO:0000313" key="1">
    <source>
        <dbReference type="EMBL" id="ORY83180.1"/>
    </source>
</evidence>
<reference evidence="1 2" key="1">
    <citation type="submission" date="2016-07" db="EMBL/GenBank/DDBJ databases">
        <title>Pervasive Adenine N6-methylation of Active Genes in Fungi.</title>
        <authorList>
            <consortium name="DOE Joint Genome Institute"/>
            <person name="Mondo S.J."/>
            <person name="Dannebaum R.O."/>
            <person name="Kuo R.C."/>
            <person name="Labutti K."/>
            <person name="Haridas S."/>
            <person name="Kuo A."/>
            <person name="Salamov A."/>
            <person name="Ahrendt S.R."/>
            <person name="Lipzen A."/>
            <person name="Sullivan W."/>
            <person name="Andreopoulos W.B."/>
            <person name="Clum A."/>
            <person name="Lindquist E."/>
            <person name="Daum C."/>
            <person name="Ramamoorthy G.K."/>
            <person name="Gryganskyi A."/>
            <person name="Culley D."/>
            <person name="Magnuson J.K."/>
            <person name="James T.Y."/>
            <person name="O'Malley M.A."/>
            <person name="Stajich J.E."/>
            <person name="Spatafora J.W."/>
            <person name="Visel A."/>
            <person name="Grigoriev I.V."/>
        </authorList>
    </citation>
    <scope>NUCLEOTIDE SEQUENCE [LARGE SCALE GENOMIC DNA]</scope>
    <source>
        <strain evidence="1 2">12-1054</strain>
    </source>
</reference>
<accession>A0A1Y2FGW6</accession>
<dbReference type="InterPro" id="IPR037470">
    <property type="entry name" value="IVY1"/>
</dbReference>
<dbReference type="OMA" id="ADSMERC"/>
<dbReference type="OrthoDB" id="5594612at2759"/>
<evidence type="ECO:0008006" key="3">
    <source>
        <dbReference type="Google" id="ProtNLM"/>
    </source>
</evidence>
<comment type="caution">
    <text evidence="1">The sequence shown here is derived from an EMBL/GenBank/DDBJ whole genome shotgun (WGS) entry which is preliminary data.</text>
</comment>
<gene>
    <name evidence="1" type="ORF">BCR37DRAFT_346864</name>
</gene>
<dbReference type="GO" id="GO:0042144">
    <property type="term" value="P:vacuole fusion, non-autophagic"/>
    <property type="evidence" value="ECO:0007669"/>
    <property type="project" value="InterPro"/>
</dbReference>
<keyword evidence="2" id="KW-1185">Reference proteome</keyword>
<dbReference type="AlphaFoldDB" id="A0A1Y2FGW6"/>
<proteinExistence type="predicted"/>
<sequence>MPTNLPKVVLSPDDIQYSISAYEVLLTTAKAYRNALATLAQTANAFGAALESCARLKGVDDASEGLLSAAGLHFLIANHQSVLSDTVYRSYEIPLRENLESFVLDAGQRREEYLRELARRKKMLAEREKKHIALAHRNKRSLGEFRAALSDLTMLADDIDKLKSDYFFTSLGSHNDTWHRVSSRSGIVCKAELQLYSAIGQK</sequence>
<dbReference type="PANTHER" id="PTHR38407">
    <property type="entry name" value="PROTEIN IVY1"/>
    <property type="match status" value="1"/>
</dbReference>
<evidence type="ECO:0000313" key="2">
    <source>
        <dbReference type="Proteomes" id="UP000193685"/>
    </source>
</evidence>
<organism evidence="1 2">
    <name type="scientific">Protomyces lactucae-debilis</name>
    <dbReference type="NCBI Taxonomy" id="2754530"/>
    <lineage>
        <taxon>Eukaryota</taxon>
        <taxon>Fungi</taxon>
        <taxon>Dikarya</taxon>
        <taxon>Ascomycota</taxon>
        <taxon>Taphrinomycotina</taxon>
        <taxon>Taphrinomycetes</taxon>
        <taxon>Taphrinales</taxon>
        <taxon>Protomycetaceae</taxon>
        <taxon>Protomyces</taxon>
    </lineage>
</organism>
<dbReference type="Proteomes" id="UP000193685">
    <property type="component" value="Unassembled WGS sequence"/>
</dbReference>
<dbReference type="RefSeq" id="XP_040725761.1">
    <property type="nucleotide sequence ID" value="XM_040867724.1"/>
</dbReference>
<dbReference type="PANTHER" id="PTHR38407:SF1">
    <property type="entry name" value="PROTEIN IVY1"/>
    <property type="match status" value="1"/>
</dbReference>
<dbReference type="GO" id="GO:0000329">
    <property type="term" value="C:fungal-type vacuole membrane"/>
    <property type="evidence" value="ECO:0007669"/>
    <property type="project" value="InterPro"/>
</dbReference>
<dbReference type="GeneID" id="63784323"/>